<protein>
    <recommendedName>
        <fullName evidence="1">Peptidase C14 caspase domain-containing protein</fullName>
    </recommendedName>
</protein>
<feature type="domain" description="Peptidase C14 caspase" evidence="1">
    <location>
        <begin position="11"/>
        <end position="99"/>
    </location>
</feature>
<dbReference type="GO" id="GO:0004197">
    <property type="term" value="F:cysteine-type endopeptidase activity"/>
    <property type="evidence" value="ECO:0007669"/>
    <property type="project" value="InterPro"/>
</dbReference>
<dbReference type="GeneID" id="17286814"/>
<sequence length="237" mass="25494">MEARRTRFNALVLDCCRNDRLPTGDRSLGRGLTSMDPKGSLVAFGCAQGQTTAERRTGRNGIFTEHLLKHIETPGLEINALFIRVGNAVERATRGLPQPMVPYVHHSLRCEGATLFPALPTGVASLSAAATVEQQMAQAQAQAQLALESRLHELEASRLMVKAKESEALAAAVKAGHVRLEDLCTASPTARRVSMQPILATLLSISARRQCGGMPHDQITMETITASCVIGKLCNSN</sequence>
<keyword evidence="3" id="KW-1185">Reference proteome</keyword>
<dbReference type="InterPro" id="IPR011600">
    <property type="entry name" value="Pept_C14_caspase"/>
</dbReference>
<dbReference type="PANTHER" id="PTHR22576:SF37">
    <property type="entry name" value="MUCOSA-ASSOCIATED LYMPHOID TISSUE LYMPHOMA TRANSLOCATION PROTEIN 1"/>
    <property type="match status" value="1"/>
</dbReference>
<proteinExistence type="predicted"/>
<dbReference type="InterPro" id="IPR029030">
    <property type="entry name" value="Caspase-like_dom_sf"/>
</dbReference>
<dbReference type="Proteomes" id="UP000013827">
    <property type="component" value="Unassembled WGS sequence"/>
</dbReference>
<dbReference type="EnsemblProtists" id="EOD41544">
    <property type="protein sequence ID" value="EOD41544"/>
    <property type="gene ID" value="EMIHUDRAFT_193893"/>
</dbReference>
<organism evidence="2 3">
    <name type="scientific">Emiliania huxleyi (strain CCMP1516)</name>
    <dbReference type="NCBI Taxonomy" id="280463"/>
    <lineage>
        <taxon>Eukaryota</taxon>
        <taxon>Haptista</taxon>
        <taxon>Haptophyta</taxon>
        <taxon>Prymnesiophyceae</taxon>
        <taxon>Isochrysidales</taxon>
        <taxon>Noelaerhabdaceae</taxon>
        <taxon>Emiliania</taxon>
    </lineage>
</organism>
<evidence type="ECO:0000313" key="3">
    <source>
        <dbReference type="Proteomes" id="UP000013827"/>
    </source>
</evidence>
<accession>A0A0D3L0K9</accession>
<dbReference type="Gene3D" id="3.40.50.1460">
    <property type="match status" value="1"/>
</dbReference>
<evidence type="ECO:0000259" key="1">
    <source>
        <dbReference type="Pfam" id="PF00656"/>
    </source>
</evidence>
<dbReference type="HOGENOM" id="CLU_1172520_0_0_1"/>
<dbReference type="GO" id="GO:0006508">
    <property type="term" value="P:proteolysis"/>
    <property type="evidence" value="ECO:0007669"/>
    <property type="project" value="InterPro"/>
</dbReference>
<reference evidence="2" key="2">
    <citation type="submission" date="2024-10" db="UniProtKB">
        <authorList>
            <consortium name="EnsemblProtists"/>
        </authorList>
    </citation>
    <scope>IDENTIFICATION</scope>
</reference>
<dbReference type="InterPro" id="IPR052039">
    <property type="entry name" value="Caspase-related_regulators"/>
</dbReference>
<dbReference type="PANTHER" id="PTHR22576">
    <property type="entry name" value="MUCOSA ASSOCIATED LYMPHOID TISSUE LYMPHOMA TRANSLOCATION PROTEIN 1/PARACASPASE"/>
    <property type="match status" value="1"/>
</dbReference>
<dbReference type="PaxDb" id="2903-EOD41544"/>
<reference evidence="3" key="1">
    <citation type="journal article" date="2013" name="Nature">
        <title>Pan genome of the phytoplankton Emiliania underpins its global distribution.</title>
        <authorList>
            <person name="Read B.A."/>
            <person name="Kegel J."/>
            <person name="Klute M.J."/>
            <person name="Kuo A."/>
            <person name="Lefebvre S.C."/>
            <person name="Maumus F."/>
            <person name="Mayer C."/>
            <person name="Miller J."/>
            <person name="Monier A."/>
            <person name="Salamov A."/>
            <person name="Young J."/>
            <person name="Aguilar M."/>
            <person name="Claverie J.M."/>
            <person name="Frickenhaus S."/>
            <person name="Gonzalez K."/>
            <person name="Herman E.K."/>
            <person name="Lin Y.C."/>
            <person name="Napier J."/>
            <person name="Ogata H."/>
            <person name="Sarno A.F."/>
            <person name="Shmutz J."/>
            <person name="Schroeder D."/>
            <person name="de Vargas C."/>
            <person name="Verret F."/>
            <person name="von Dassow P."/>
            <person name="Valentin K."/>
            <person name="Van de Peer Y."/>
            <person name="Wheeler G."/>
            <person name="Dacks J.B."/>
            <person name="Delwiche C.F."/>
            <person name="Dyhrman S.T."/>
            <person name="Glockner G."/>
            <person name="John U."/>
            <person name="Richards T."/>
            <person name="Worden A.Z."/>
            <person name="Zhang X."/>
            <person name="Grigoriev I.V."/>
            <person name="Allen A.E."/>
            <person name="Bidle K."/>
            <person name="Borodovsky M."/>
            <person name="Bowler C."/>
            <person name="Brownlee C."/>
            <person name="Cock J.M."/>
            <person name="Elias M."/>
            <person name="Gladyshev V.N."/>
            <person name="Groth M."/>
            <person name="Guda C."/>
            <person name="Hadaegh A."/>
            <person name="Iglesias-Rodriguez M.D."/>
            <person name="Jenkins J."/>
            <person name="Jones B.M."/>
            <person name="Lawson T."/>
            <person name="Leese F."/>
            <person name="Lindquist E."/>
            <person name="Lobanov A."/>
            <person name="Lomsadze A."/>
            <person name="Malik S.B."/>
            <person name="Marsh M.E."/>
            <person name="Mackinder L."/>
            <person name="Mock T."/>
            <person name="Mueller-Roeber B."/>
            <person name="Pagarete A."/>
            <person name="Parker M."/>
            <person name="Probert I."/>
            <person name="Quesneville H."/>
            <person name="Raines C."/>
            <person name="Rensing S.A."/>
            <person name="Riano-Pachon D.M."/>
            <person name="Richier S."/>
            <person name="Rokitta S."/>
            <person name="Shiraiwa Y."/>
            <person name="Soanes D.M."/>
            <person name="van der Giezen M."/>
            <person name="Wahlund T.M."/>
            <person name="Williams B."/>
            <person name="Wilson W."/>
            <person name="Wolfe G."/>
            <person name="Wurch L.L."/>
        </authorList>
    </citation>
    <scope>NUCLEOTIDE SEQUENCE</scope>
</reference>
<evidence type="ECO:0000313" key="2">
    <source>
        <dbReference type="EnsemblProtists" id="EOD41544"/>
    </source>
</evidence>
<dbReference type="AlphaFoldDB" id="A0A0D3L0K9"/>
<dbReference type="SUPFAM" id="SSF52129">
    <property type="entry name" value="Caspase-like"/>
    <property type="match status" value="1"/>
</dbReference>
<name>A0A0D3L0K9_EMIH1</name>
<dbReference type="KEGG" id="ehx:EMIHUDRAFT_193893"/>
<dbReference type="Pfam" id="PF00656">
    <property type="entry name" value="Peptidase_C14"/>
    <property type="match status" value="1"/>
</dbReference>
<dbReference type="RefSeq" id="XP_005793973.1">
    <property type="nucleotide sequence ID" value="XM_005793916.1"/>
</dbReference>